<keyword evidence="1" id="KW-0812">Transmembrane</keyword>
<keyword evidence="1" id="KW-1133">Transmembrane helix</keyword>
<dbReference type="EMBL" id="CP072110">
    <property type="protein sequence ID" value="QTH63124.1"/>
    <property type="molecule type" value="Genomic_DNA"/>
</dbReference>
<dbReference type="GO" id="GO:0009103">
    <property type="term" value="P:lipopolysaccharide biosynthetic process"/>
    <property type="evidence" value="ECO:0007669"/>
    <property type="project" value="TreeGrafter"/>
</dbReference>
<evidence type="ECO:0000256" key="1">
    <source>
        <dbReference type="SAM" id="Phobius"/>
    </source>
</evidence>
<keyword evidence="4" id="KW-1185">Reference proteome</keyword>
<feature type="transmembrane region" description="Helical" evidence="1">
    <location>
        <begin position="236"/>
        <end position="256"/>
    </location>
</feature>
<feature type="transmembrane region" description="Helical" evidence="1">
    <location>
        <begin position="301"/>
        <end position="319"/>
    </location>
</feature>
<feature type="transmembrane region" description="Helical" evidence="1">
    <location>
        <begin position="12"/>
        <end position="28"/>
    </location>
</feature>
<feature type="transmembrane region" description="Helical" evidence="1">
    <location>
        <begin position="48"/>
        <end position="68"/>
    </location>
</feature>
<dbReference type="GO" id="GO:0016747">
    <property type="term" value="F:acyltransferase activity, transferring groups other than amino-acyl groups"/>
    <property type="evidence" value="ECO:0007669"/>
    <property type="project" value="InterPro"/>
</dbReference>
<sequence>MKRLELLDYSRFCAAFIVVMYHYTFNGISNGKVTSISALPEIDFITRYGYLGVEFFFMISGYVIFFSAKNRTALKFAVNRAVRLFPAYWFAVLFTSFFAYFWGGELMSTSLLRSVANLTMIHSFFGVSNVDGVYWTLAYEITFYFFVFCLLLVGLKNRLRLLFICWPFLLLVCYLVEINGYPLLGGYYYYFAAGCVFAVLMEKKSKAGYLSLAISYLLCLDYSTKKAVIFTELKGVYFSEFVIAAIVTIFFMLFLFQNTKFGQATKLPHSKTIGNLTYPIYLIHAHVGYMCLNQFATQESAGFVIFAITLVVIGVAYLINRLIEDRFHNVWVTIFSRLIINSGQFIEGYLIKWGARYP</sequence>
<dbReference type="Pfam" id="PF01757">
    <property type="entry name" value="Acyl_transf_3"/>
    <property type="match status" value="1"/>
</dbReference>
<evidence type="ECO:0000313" key="3">
    <source>
        <dbReference type="EMBL" id="QTH63124.1"/>
    </source>
</evidence>
<dbReference type="RefSeq" id="WP_208831035.1">
    <property type="nucleotide sequence ID" value="NZ_CP072110.1"/>
</dbReference>
<dbReference type="AlphaFoldDB" id="A0A975DA50"/>
<dbReference type="PANTHER" id="PTHR23028:SF53">
    <property type="entry name" value="ACYL_TRANSF_3 DOMAIN-CONTAINING PROTEIN"/>
    <property type="match status" value="1"/>
</dbReference>
<feature type="domain" description="Acyltransferase 3" evidence="2">
    <location>
        <begin position="7"/>
        <end position="319"/>
    </location>
</feature>
<dbReference type="InterPro" id="IPR050879">
    <property type="entry name" value="Acyltransferase_3"/>
</dbReference>
<dbReference type="PANTHER" id="PTHR23028">
    <property type="entry name" value="ACETYLTRANSFERASE"/>
    <property type="match status" value="1"/>
</dbReference>
<name>A0A975DA50_9GAMM</name>
<evidence type="ECO:0000259" key="2">
    <source>
        <dbReference type="Pfam" id="PF01757"/>
    </source>
</evidence>
<dbReference type="KEGG" id="psym:J1N51_10250"/>
<feature type="transmembrane region" description="Helical" evidence="1">
    <location>
        <begin position="161"/>
        <end position="178"/>
    </location>
</feature>
<reference evidence="3" key="1">
    <citation type="submission" date="2021-03" db="EMBL/GenBank/DDBJ databases">
        <title>Description of Psychrosphaera ytuae sp. nov. isolated from deep sea sediment of South China Sea.</title>
        <authorList>
            <person name="Zhang J."/>
            <person name="Xu X.-D."/>
        </authorList>
    </citation>
    <scope>NUCLEOTIDE SEQUENCE</scope>
    <source>
        <strain evidence="3">MTZ26</strain>
    </source>
</reference>
<feature type="transmembrane region" description="Helical" evidence="1">
    <location>
        <begin position="184"/>
        <end position="200"/>
    </location>
</feature>
<dbReference type="GO" id="GO:0016020">
    <property type="term" value="C:membrane"/>
    <property type="evidence" value="ECO:0007669"/>
    <property type="project" value="TreeGrafter"/>
</dbReference>
<dbReference type="Proteomes" id="UP000682739">
    <property type="component" value="Chromosome"/>
</dbReference>
<proteinExistence type="predicted"/>
<feature type="transmembrane region" description="Helical" evidence="1">
    <location>
        <begin position="133"/>
        <end position="154"/>
    </location>
</feature>
<dbReference type="InterPro" id="IPR002656">
    <property type="entry name" value="Acyl_transf_3_dom"/>
</dbReference>
<keyword evidence="3" id="KW-0808">Transferase</keyword>
<keyword evidence="3" id="KW-0012">Acyltransferase</keyword>
<protein>
    <submittedName>
        <fullName evidence="3">Acyltransferase</fullName>
    </submittedName>
</protein>
<evidence type="ECO:0000313" key="4">
    <source>
        <dbReference type="Proteomes" id="UP000682739"/>
    </source>
</evidence>
<accession>A0A975DA50</accession>
<feature type="transmembrane region" description="Helical" evidence="1">
    <location>
        <begin position="80"/>
        <end position="102"/>
    </location>
</feature>
<organism evidence="3 4">
    <name type="scientific">Psychrosphaera ytuae</name>
    <dbReference type="NCBI Taxonomy" id="2820710"/>
    <lineage>
        <taxon>Bacteria</taxon>
        <taxon>Pseudomonadati</taxon>
        <taxon>Pseudomonadota</taxon>
        <taxon>Gammaproteobacteria</taxon>
        <taxon>Alteromonadales</taxon>
        <taxon>Pseudoalteromonadaceae</taxon>
        <taxon>Psychrosphaera</taxon>
    </lineage>
</organism>
<gene>
    <name evidence="3" type="ORF">J1N51_10250</name>
</gene>
<keyword evidence="1" id="KW-0472">Membrane</keyword>